<reference evidence="4" key="1">
    <citation type="journal article" date="2019" name="Int. J. Syst. Evol. Microbiol.">
        <title>The Global Catalogue of Microorganisms (GCM) 10K type strain sequencing project: providing services to taxonomists for standard genome sequencing and annotation.</title>
        <authorList>
            <consortium name="The Broad Institute Genomics Platform"/>
            <consortium name="The Broad Institute Genome Sequencing Center for Infectious Disease"/>
            <person name="Wu L."/>
            <person name="Ma J."/>
        </authorList>
    </citation>
    <scope>NUCLEOTIDE SEQUENCE [LARGE SCALE GENOMIC DNA]</scope>
    <source>
        <strain evidence="4">CCTCC AB 2017081</strain>
    </source>
</reference>
<feature type="chain" id="PRO_5046791491" description="DUF3887 domain-containing protein" evidence="2">
    <location>
        <begin position="21"/>
        <end position="170"/>
    </location>
</feature>
<dbReference type="Proteomes" id="UP001595803">
    <property type="component" value="Unassembled WGS sequence"/>
</dbReference>
<dbReference type="EMBL" id="JBHRZG010000014">
    <property type="protein sequence ID" value="MFC3833816.1"/>
    <property type="molecule type" value="Genomic_DNA"/>
</dbReference>
<organism evidence="3 4">
    <name type="scientific">Deinococcus rufus</name>
    <dbReference type="NCBI Taxonomy" id="2136097"/>
    <lineage>
        <taxon>Bacteria</taxon>
        <taxon>Thermotogati</taxon>
        <taxon>Deinococcota</taxon>
        <taxon>Deinococci</taxon>
        <taxon>Deinococcales</taxon>
        <taxon>Deinococcaceae</taxon>
        <taxon>Deinococcus</taxon>
    </lineage>
</organism>
<feature type="region of interest" description="Disordered" evidence="1">
    <location>
        <begin position="25"/>
        <end position="48"/>
    </location>
</feature>
<protein>
    <recommendedName>
        <fullName evidence="5">DUF3887 domain-containing protein</fullName>
    </recommendedName>
</protein>
<evidence type="ECO:0000256" key="1">
    <source>
        <dbReference type="SAM" id="MobiDB-lite"/>
    </source>
</evidence>
<feature type="compositionally biased region" description="Low complexity" evidence="1">
    <location>
        <begin position="28"/>
        <end position="48"/>
    </location>
</feature>
<keyword evidence="2" id="KW-0732">Signal</keyword>
<dbReference type="RefSeq" id="WP_295821171.1">
    <property type="nucleotide sequence ID" value="NZ_JBHRZG010000014.1"/>
</dbReference>
<evidence type="ECO:0008006" key="5">
    <source>
        <dbReference type="Google" id="ProtNLM"/>
    </source>
</evidence>
<sequence>MNAMRVVVSAILLLGSGVSAQTVPIPATPAQGSPAPTAPGATTPARSPAEQAALTRGRTLMQEFYAVRLDALWAAFSPEVQGQWGSLAGFRAFRETGVRQYGAEQELVQEQTMTRAGETFYLRSAVFEGAPQQVWALVIGFTGQQVTTFAIGLLQDRSDDEVAGLPHTPQ</sequence>
<accession>A0ABV7ZBZ6</accession>
<proteinExistence type="predicted"/>
<feature type="signal peptide" evidence="2">
    <location>
        <begin position="1"/>
        <end position="20"/>
    </location>
</feature>
<evidence type="ECO:0000313" key="4">
    <source>
        <dbReference type="Proteomes" id="UP001595803"/>
    </source>
</evidence>
<gene>
    <name evidence="3" type="ORF">ACFOSB_13190</name>
</gene>
<evidence type="ECO:0000256" key="2">
    <source>
        <dbReference type="SAM" id="SignalP"/>
    </source>
</evidence>
<comment type="caution">
    <text evidence="3">The sequence shown here is derived from an EMBL/GenBank/DDBJ whole genome shotgun (WGS) entry which is preliminary data.</text>
</comment>
<evidence type="ECO:0000313" key="3">
    <source>
        <dbReference type="EMBL" id="MFC3833816.1"/>
    </source>
</evidence>
<keyword evidence="4" id="KW-1185">Reference proteome</keyword>
<name>A0ABV7ZBZ6_9DEIO</name>